<proteinExistence type="predicted"/>
<organism evidence="1">
    <name type="scientific">Siphoviridae sp. ct8Ri8</name>
    <dbReference type="NCBI Taxonomy" id="2826170"/>
    <lineage>
        <taxon>Viruses</taxon>
        <taxon>Duplodnaviria</taxon>
        <taxon>Heunggongvirae</taxon>
        <taxon>Uroviricota</taxon>
        <taxon>Caudoviricetes</taxon>
    </lineage>
</organism>
<dbReference type="EMBL" id="BK014980">
    <property type="protein sequence ID" value="DAD85356.1"/>
    <property type="molecule type" value="Genomic_DNA"/>
</dbReference>
<accession>A0A8S5MSX6</accession>
<sequence length="269" mass="30296">MDIESEVYYKDNNGEVIGANVLIYNDTEDIVEKIVIVEDKCFQNLKDKIDNLNSVYLSKEDLIEILANTKEDVAINATTLSNLKSSDVALREHTHTEYAPKYHVGTTEKYGLGSTNEYGHCKTRDNLTAQAYVKGEALSAYQGQLLNNRLSNIESSSSQLQEAYTKNSMRIKIGRWSDNAGENGTKIEVNYKSDGIYAKLYCDKSDFNYTDKEVVLVINGIPYIRKINENGKSERLGILLERGTYVLTAFIRGYEGLNPATDMKIIKVI</sequence>
<reference evidence="1" key="1">
    <citation type="journal article" date="2021" name="Proc. Natl. Acad. Sci. U.S.A.">
        <title>A Catalog of Tens of Thousands of Viruses from Human Metagenomes Reveals Hidden Associations with Chronic Diseases.</title>
        <authorList>
            <person name="Tisza M.J."/>
            <person name="Buck C.B."/>
        </authorList>
    </citation>
    <scope>NUCLEOTIDE SEQUENCE</scope>
    <source>
        <strain evidence="1">Ct8Ri8</strain>
    </source>
</reference>
<name>A0A8S5MSX6_9CAUD</name>
<evidence type="ECO:0000313" key="1">
    <source>
        <dbReference type="EMBL" id="DAD85356.1"/>
    </source>
</evidence>
<protein>
    <submittedName>
        <fullName evidence="1">Uncharacterized protein</fullName>
    </submittedName>
</protein>